<gene>
    <name evidence="2" type="primary">maf</name>
    <name evidence="2" type="ORF">GCM10011501_06280</name>
</gene>
<feature type="domain" description="6-hydroxymethylpterin diphosphokinase MptE-like" evidence="1">
    <location>
        <begin position="185"/>
        <end position="347"/>
    </location>
</feature>
<accession>A0ABQ3IE01</accession>
<dbReference type="EMBL" id="BNAH01000002">
    <property type="protein sequence ID" value="GHE80972.1"/>
    <property type="molecule type" value="Genomic_DNA"/>
</dbReference>
<keyword evidence="3" id="KW-1185">Reference proteome</keyword>
<dbReference type="PANTHER" id="PTHR41786">
    <property type="entry name" value="MOTILITY ACCESSORY FACTOR MAF"/>
    <property type="match status" value="1"/>
</dbReference>
<protein>
    <recommendedName>
        <fullName evidence="1">6-hydroxymethylpterin diphosphokinase MptE-like domain-containing protein</fullName>
    </recommendedName>
</protein>
<dbReference type="Proteomes" id="UP000626370">
    <property type="component" value="Unassembled WGS sequence"/>
</dbReference>
<dbReference type="Pfam" id="PF01973">
    <property type="entry name" value="MptE-like"/>
    <property type="match status" value="1"/>
</dbReference>
<organism evidence="2 3">
    <name type="scientific">Thalassotalea profundi</name>
    <dbReference type="NCBI Taxonomy" id="2036687"/>
    <lineage>
        <taxon>Bacteria</taxon>
        <taxon>Pseudomonadati</taxon>
        <taxon>Pseudomonadota</taxon>
        <taxon>Gammaproteobacteria</taxon>
        <taxon>Alteromonadales</taxon>
        <taxon>Colwelliaceae</taxon>
        <taxon>Thalassotalea</taxon>
    </lineage>
</organism>
<evidence type="ECO:0000313" key="3">
    <source>
        <dbReference type="Proteomes" id="UP000626370"/>
    </source>
</evidence>
<name>A0ABQ3IE01_9GAMM</name>
<reference evidence="3" key="1">
    <citation type="journal article" date="2019" name="Int. J. Syst. Evol. Microbiol.">
        <title>The Global Catalogue of Microorganisms (GCM) 10K type strain sequencing project: providing services to taxonomists for standard genome sequencing and annotation.</title>
        <authorList>
            <consortium name="The Broad Institute Genomics Platform"/>
            <consortium name="The Broad Institute Genome Sequencing Center for Infectious Disease"/>
            <person name="Wu L."/>
            <person name="Ma J."/>
        </authorList>
    </citation>
    <scope>NUCLEOTIDE SEQUENCE [LARGE SCALE GENOMIC DNA]</scope>
    <source>
        <strain evidence="3">CGMCC 1.15922</strain>
    </source>
</reference>
<dbReference type="RefSeq" id="WP_189376646.1">
    <property type="nucleotide sequence ID" value="NZ_BNAH01000002.1"/>
</dbReference>
<dbReference type="PANTHER" id="PTHR41786:SF1">
    <property type="entry name" value="6-HYDROXYMETHYLPTERIN DIPHOSPHOKINASE MPTE-LIKE DOMAIN-CONTAINING PROTEIN"/>
    <property type="match status" value="1"/>
</dbReference>
<evidence type="ECO:0000313" key="2">
    <source>
        <dbReference type="EMBL" id="GHE80972.1"/>
    </source>
</evidence>
<comment type="caution">
    <text evidence="2">The sequence shown here is derived from an EMBL/GenBank/DDBJ whole genome shotgun (WGS) entry which is preliminary data.</text>
</comment>
<dbReference type="InterPro" id="IPR002826">
    <property type="entry name" value="MptE-like"/>
</dbReference>
<sequence>MPATILPKNFEVISRRWPDLFDVLMATNENTVNVDVVESTLTINGIQLTSSYDRVAEAQLQIKQIPSHSNEATIYGPALGDTATLLLQNKALRKLYVVILNKAIFIHSLQAIEDMQWLEDKRTQLLLATKNSEISVPFCVNPAELKLADNDGEQLADKVQIELNYDFVNKTHQQRQKHQCDPIQDNLAFVKQDADISTLPKATHSEIFIAAAGPTLEKHLNYLALHQPFIIAVDASVRVLLERDIIPNIVVSIDYTAYQFFKDINPQLLENTTLVYFPNIESQVLTYWPGPRLCSYSPTPMYKELIDKYPKIQLYCAGSVVHPAIDLAVYLQAKTIVLLGTDFAFTYNQSHAKTNNKTKASHELALGNAQESVINGYGERIPTMASLKSYLRELERYILKHPKVNFKNGSLDGAYIEGTTLWNN</sequence>
<proteinExistence type="predicted"/>
<evidence type="ECO:0000259" key="1">
    <source>
        <dbReference type="Pfam" id="PF01973"/>
    </source>
</evidence>